<dbReference type="InterPro" id="IPR020904">
    <property type="entry name" value="Sc_DH/Rdtase_CS"/>
</dbReference>
<dbReference type="EMBL" id="VNKQ01000005">
    <property type="protein sequence ID" value="KAG0650757.1"/>
    <property type="molecule type" value="Genomic_DNA"/>
</dbReference>
<comment type="caution">
    <text evidence="4">The sequence shown here is derived from an EMBL/GenBank/DDBJ whole genome shotgun (WGS) entry which is preliminary data.</text>
</comment>
<gene>
    <name evidence="4" type="ORF">D0Z07_2194</name>
</gene>
<evidence type="ECO:0000256" key="3">
    <source>
        <dbReference type="RuleBase" id="RU000363"/>
    </source>
</evidence>
<dbReference type="InterPro" id="IPR002347">
    <property type="entry name" value="SDR_fam"/>
</dbReference>
<keyword evidence="1" id="KW-0521">NADP</keyword>
<dbReference type="Proteomes" id="UP000785200">
    <property type="component" value="Unassembled WGS sequence"/>
</dbReference>
<evidence type="ECO:0000256" key="2">
    <source>
        <dbReference type="ARBA" id="ARBA00023002"/>
    </source>
</evidence>
<protein>
    <submittedName>
        <fullName evidence="4">Translocon at the inner envelope membrane of chloroplasts 32</fullName>
    </submittedName>
</protein>
<name>A0A9P7AZ25_9HELO</name>
<dbReference type="GO" id="GO:0016491">
    <property type="term" value="F:oxidoreductase activity"/>
    <property type="evidence" value="ECO:0007669"/>
    <property type="project" value="UniProtKB-KW"/>
</dbReference>
<dbReference type="PRINTS" id="PR00080">
    <property type="entry name" value="SDRFAMILY"/>
</dbReference>
<dbReference type="PROSITE" id="PS00061">
    <property type="entry name" value="ADH_SHORT"/>
    <property type="match status" value="1"/>
</dbReference>
<dbReference type="OrthoDB" id="191139at2759"/>
<dbReference type="PANTHER" id="PTHR43157:SF31">
    <property type="entry name" value="PHOSPHATIDYLINOSITOL-GLYCAN BIOSYNTHESIS CLASS F PROTEIN"/>
    <property type="match status" value="1"/>
</dbReference>
<dbReference type="Gene3D" id="3.40.50.720">
    <property type="entry name" value="NAD(P)-binding Rossmann-like Domain"/>
    <property type="match status" value="1"/>
</dbReference>
<dbReference type="SUPFAM" id="SSF51735">
    <property type="entry name" value="NAD(P)-binding Rossmann-fold domains"/>
    <property type="match status" value="1"/>
</dbReference>
<keyword evidence="5" id="KW-1185">Reference proteome</keyword>
<evidence type="ECO:0000313" key="4">
    <source>
        <dbReference type="EMBL" id="KAG0650757.1"/>
    </source>
</evidence>
<dbReference type="AlphaFoldDB" id="A0A9P7AZ25"/>
<sequence>MPQFQWSSTGDEVVNAFPSSVHDKIILITGPSPGGVGAETALSLARGNPKHLLLAGRSHEKIKPVIDEINKINAAIKVTFIQLNLDSQASVRRAAKDIQVATDKIDILINNAAIMACPYAKTEDGIESQFGTNHIGPFLLTNLLLPTIEATGKGARIVNLTSTGAALGEINFDDINFNDGKTYVPIAGYAQSKVASILFTVSLSKKFDNKEIASFSVHPGNISTGLQEHFKDPDVFKTMIDYVVFKAGGPLQREELKTLQQGCATTLVAALDPSILDSSGKYLRDGGIAEEQPKVEATDPVIAERLWALSEKLVGQHFD</sequence>
<evidence type="ECO:0000256" key="1">
    <source>
        <dbReference type="ARBA" id="ARBA00022857"/>
    </source>
</evidence>
<dbReference type="PANTHER" id="PTHR43157">
    <property type="entry name" value="PHOSPHATIDYLINOSITOL-GLYCAN BIOSYNTHESIS CLASS F PROTEIN-RELATED"/>
    <property type="match status" value="1"/>
</dbReference>
<dbReference type="Pfam" id="PF00106">
    <property type="entry name" value="adh_short"/>
    <property type="match status" value="1"/>
</dbReference>
<proteinExistence type="inferred from homology"/>
<dbReference type="PRINTS" id="PR00081">
    <property type="entry name" value="GDHRDH"/>
</dbReference>
<reference evidence="4" key="1">
    <citation type="submission" date="2019-07" db="EMBL/GenBank/DDBJ databases">
        <title>Hyphodiscus hymeniophilus genome sequencing and assembly.</title>
        <authorList>
            <person name="Kramer G."/>
            <person name="Nodwell J."/>
        </authorList>
    </citation>
    <scope>NUCLEOTIDE SEQUENCE</scope>
    <source>
        <strain evidence="4">ATCC 34498</strain>
    </source>
</reference>
<keyword evidence="2" id="KW-0560">Oxidoreductase</keyword>
<accession>A0A9P7AZ25</accession>
<dbReference type="InterPro" id="IPR036291">
    <property type="entry name" value="NAD(P)-bd_dom_sf"/>
</dbReference>
<organism evidence="4 5">
    <name type="scientific">Hyphodiscus hymeniophilus</name>
    <dbReference type="NCBI Taxonomy" id="353542"/>
    <lineage>
        <taxon>Eukaryota</taxon>
        <taxon>Fungi</taxon>
        <taxon>Dikarya</taxon>
        <taxon>Ascomycota</taxon>
        <taxon>Pezizomycotina</taxon>
        <taxon>Leotiomycetes</taxon>
        <taxon>Helotiales</taxon>
        <taxon>Hyphodiscaceae</taxon>
        <taxon>Hyphodiscus</taxon>
    </lineage>
</organism>
<comment type="similarity">
    <text evidence="3">Belongs to the short-chain dehydrogenases/reductases (SDR) family.</text>
</comment>
<evidence type="ECO:0000313" key="5">
    <source>
        <dbReference type="Proteomes" id="UP000785200"/>
    </source>
</evidence>